<evidence type="ECO:0000259" key="6">
    <source>
        <dbReference type="PROSITE" id="PS51387"/>
    </source>
</evidence>
<sequence length="439" mass="46721">MTTTPASLTGQVLLPTDDGYDAARSVWNAMVDRRPRLIVRCGTVTDVVNAVRYARDHDLEIGVRCGGHSVLGLAVPADGLMIDLTPMGGVTVDPRTRRAVVQGGALLGALDRAAQRHGLATTAGNVSHTGVGGLTLGGGMGWLARQYGLSCDNVESYQVVTADGAVVTASRHEHPELFWGLRGGGGNFGIVTAFEFRLHPVGTRALLASYSFDPADAVAVLEGWRDLSAAAPRQATFQASVGANGLVDVGFVWVGDPAQGRRLTHDFAGLGRIREQHVRELSYLDLQTIDDTTDGHFFRRYWKGLYLDRFPAAAAAAFAERGDADPALRPGVSLQAYGGAIQDVPDDEAAYGQRGTLFEFVAAGRWEDAAEDSDRMAAARAAAAPLSAYSSGMYLNTLSDEGAAGVRRAFPAATLTRLIALKRTYDPNNIFHLNQNIAP</sequence>
<comment type="caution">
    <text evidence="7">The sequence shown here is derived from an EMBL/GenBank/DDBJ whole genome shotgun (WGS) entry which is preliminary data.</text>
</comment>
<evidence type="ECO:0000256" key="4">
    <source>
        <dbReference type="ARBA" id="ARBA00022827"/>
    </source>
</evidence>
<name>A0A3D9ZCC0_9ACTN</name>
<gene>
    <name evidence="7" type="ORF">DFJ67_0852</name>
</gene>
<comment type="cofactor">
    <cofactor evidence="1">
        <name>FAD</name>
        <dbReference type="ChEBI" id="CHEBI:57692"/>
    </cofactor>
</comment>
<dbReference type="InterPro" id="IPR012951">
    <property type="entry name" value="BBE"/>
</dbReference>
<dbReference type="RefSeq" id="WP_116066663.1">
    <property type="nucleotide sequence ID" value="NZ_BONB01000001.1"/>
</dbReference>
<dbReference type="GO" id="GO:0016491">
    <property type="term" value="F:oxidoreductase activity"/>
    <property type="evidence" value="ECO:0007669"/>
    <property type="project" value="UniProtKB-KW"/>
</dbReference>
<dbReference type="Pfam" id="PF01565">
    <property type="entry name" value="FAD_binding_4"/>
    <property type="match status" value="1"/>
</dbReference>
<dbReference type="Gene3D" id="3.30.43.10">
    <property type="entry name" value="Uridine Diphospho-n-acetylenolpyruvylglucosamine Reductase, domain 2"/>
    <property type="match status" value="1"/>
</dbReference>
<dbReference type="PANTHER" id="PTHR42973:SF39">
    <property type="entry name" value="FAD-BINDING PCMH-TYPE DOMAIN-CONTAINING PROTEIN"/>
    <property type="match status" value="1"/>
</dbReference>
<dbReference type="InterPro" id="IPR006094">
    <property type="entry name" value="Oxid_FAD_bind_N"/>
</dbReference>
<dbReference type="InterPro" id="IPR050416">
    <property type="entry name" value="FAD-linked_Oxidoreductase"/>
</dbReference>
<dbReference type="SUPFAM" id="SSF56176">
    <property type="entry name" value="FAD-binding/transporter-associated domain-like"/>
    <property type="match status" value="1"/>
</dbReference>
<keyword evidence="4" id="KW-0274">FAD</keyword>
<keyword evidence="5" id="KW-0560">Oxidoreductase</keyword>
<evidence type="ECO:0000313" key="7">
    <source>
        <dbReference type="EMBL" id="REF94907.1"/>
    </source>
</evidence>
<accession>A0A3D9ZCC0</accession>
<organism evidence="7 8">
    <name type="scientific">Asanoa ferruginea</name>
    <dbReference type="NCBI Taxonomy" id="53367"/>
    <lineage>
        <taxon>Bacteria</taxon>
        <taxon>Bacillati</taxon>
        <taxon>Actinomycetota</taxon>
        <taxon>Actinomycetes</taxon>
        <taxon>Micromonosporales</taxon>
        <taxon>Micromonosporaceae</taxon>
        <taxon>Asanoa</taxon>
    </lineage>
</organism>
<dbReference type="Gene3D" id="3.30.465.10">
    <property type="match status" value="1"/>
</dbReference>
<dbReference type="Pfam" id="PF08031">
    <property type="entry name" value="BBE"/>
    <property type="match status" value="1"/>
</dbReference>
<dbReference type="PROSITE" id="PS51387">
    <property type="entry name" value="FAD_PCMH"/>
    <property type="match status" value="1"/>
</dbReference>
<evidence type="ECO:0000256" key="1">
    <source>
        <dbReference type="ARBA" id="ARBA00001974"/>
    </source>
</evidence>
<evidence type="ECO:0000313" key="8">
    <source>
        <dbReference type="Proteomes" id="UP000256913"/>
    </source>
</evidence>
<proteinExistence type="inferred from homology"/>
<dbReference type="Gene3D" id="3.40.462.20">
    <property type="match status" value="1"/>
</dbReference>
<dbReference type="GO" id="GO:0071949">
    <property type="term" value="F:FAD binding"/>
    <property type="evidence" value="ECO:0007669"/>
    <property type="project" value="InterPro"/>
</dbReference>
<dbReference type="InterPro" id="IPR036318">
    <property type="entry name" value="FAD-bd_PCMH-like_sf"/>
</dbReference>
<feature type="domain" description="FAD-binding PCMH-type" evidence="6">
    <location>
        <begin position="31"/>
        <end position="201"/>
    </location>
</feature>
<dbReference type="AlphaFoldDB" id="A0A3D9ZCC0"/>
<evidence type="ECO:0000256" key="3">
    <source>
        <dbReference type="ARBA" id="ARBA00022630"/>
    </source>
</evidence>
<dbReference type="PANTHER" id="PTHR42973">
    <property type="entry name" value="BINDING OXIDOREDUCTASE, PUTATIVE (AFU_ORTHOLOGUE AFUA_1G17690)-RELATED"/>
    <property type="match status" value="1"/>
</dbReference>
<comment type="similarity">
    <text evidence="2">Belongs to the oxygen-dependent FAD-linked oxidoreductase family.</text>
</comment>
<protein>
    <submittedName>
        <fullName evidence="7">FAD/FMN-containing dehydrogenase</fullName>
    </submittedName>
</protein>
<dbReference type="EMBL" id="QUMQ01000001">
    <property type="protein sequence ID" value="REF94907.1"/>
    <property type="molecule type" value="Genomic_DNA"/>
</dbReference>
<reference evidence="7 8" key="1">
    <citation type="submission" date="2018-08" db="EMBL/GenBank/DDBJ databases">
        <title>Sequencing the genomes of 1000 actinobacteria strains.</title>
        <authorList>
            <person name="Klenk H.-P."/>
        </authorList>
    </citation>
    <scope>NUCLEOTIDE SEQUENCE [LARGE SCALE GENOMIC DNA]</scope>
    <source>
        <strain evidence="7 8">DSM 44099</strain>
    </source>
</reference>
<dbReference type="InterPro" id="IPR016167">
    <property type="entry name" value="FAD-bd_PCMH_sub1"/>
</dbReference>
<dbReference type="InterPro" id="IPR016166">
    <property type="entry name" value="FAD-bd_PCMH"/>
</dbReference>
<keyword evidence="8" id="KW-1185">Reference proteome</keyword>
<dbReference type="Proteomes" id="UP000256913">
    <property type="component" value="Unassembled WGS sequence"/>
</dbReference>
<dbReference type="InterPro" id="IPR016169">
    <property type="entry name" value="FAD-bd_PCMH_sub2"/>
</dbReference>
<evidence type="ECO:0000256" key="2">
    <source>
        <dbReference type="ARBA" id="ARBA00005466"/>
    </source>
</evidence>
<dbReference type="OrthoDB" id="9775082at2"/>
<keyword evidence="3" id="KW-0285">Flavoprotein</keyword>
<evidence type="ECO:0000256" key="5">
    <source>
        <dbReference type="ARBA" id="ARBA00023002"/>
    </source>
</evidence>